<sequence length="62" mass="7042">PHYRSGDFGQVFVTDKETCIFTFFSLRQQREILISLSALVRWMGSKAEELGVEIYLGLAASE</sequence>
<feature type="non-terminal residue" evidence="1">
    <location>
        <position position="1"/>
    </location>
</feature>
<dbReference type="Proteomes" id="UP001177140">
    <property type="component" value="Unassembled WGS sequence"/>
</dbReference>
<organism evidence="1 2">
    <name type="scientific">Papaver nudicaule</name>
    <name type="common">Iceland poppy</name>
    <dbReference type="NCBI Taxonomy" id="74823"/>
    <lineage>
        <taxon>Eukaryota</taxon>
        <taxon>Viridiplantae</taxon>
        <taxon>Streptophyta</taxon>
        <taxon>Embryophyta</taxon>
        <taxon>Tracheophyta</taxon>
        <taxon>Spermatophyta</taxon>
        <taxon>Magnoliopsida</taxon>
        <taxon>Ranunculales</taxon>
        <taxon>Papaveraceae</taxon>
        <taxon>Papaveroideae</taxon>
        <taxon>Papaver</taxon>
    </lineage>
</organism>
<feature type="non-terminal residue" evidence="1">
    <location>
        <position position="62"/>
    </location>
</feature>
<dbReference type="AlphaFoldDB" id="A0AA41SLB4"/>
<comment type="caution">
    <text evidence="1">The sequence shown here is derived from an EMBL/GenBank/DDBJ whole genome shotgun (WGS) entry which is preliminary data.</text>
</comment>
<proteinExistence type="predicted"/>
<protein>
    <submittedName>
        <fullName evidence="1">Uncharacterized protein</fullName>
    </submittedName>
</protein>
<evidence type="ECO:0000313" key="2">
    <source>
        <dbReference type="Proteomes" id="UP001177140"/>
    </source>
</evidence>
<dbReference type="InterPro" id="IPR036188">
    <property type="entry name" value="FAD/NAD-bd_sf"/>
</dbReference>
<gene>
    <name evidence="1" type="ORF">MKW94_022958</name>
</gene>
<name>A0AA41SLB4_PAPNU</name>
<evidence type="ECO:0000313" key="1">
    <source>
        <dbReference type="EMBL" id="MCL7037496.1"/>
    </source>
</evidence>
<dbReference type="EMBL" id="JAJJMA010179667">
    <property type="protein sequence ID" value="MCL7037496.1"/>
    <property type="molecule type" value="Genomic_DNA"/>
</dbReference>
<reference evidence="1" key="1">
    <citation type="submission" date="2022-03" db="EMBL/GenBank/DDBJ databases">
        <title>A functionally conserved STORR gene fusion in Papaver species that diverged 16.8 million years ago.</title>
        <authorList>
            <person name="Catania T."/>
        </authorList>
    </citation>
    <scope>NUCLEOTIDE SEQUENCE</scope>
    <source>
        <strain evidence="1">S-191538</strain>
    </source>
</reference>
<accession>A0AA41SLB4</accession>
<dbReference type="Gene3D" id="3.50.50.60">
    <property type="entry name" value="FAD/NAD(P)-binding domain"/>
    <property type="match status" value="1"/>
</dbReference>
<keyword evidence="2" id="KW-1185">Reference proteome</keyword>